<evidence type="ECO:0008006" key="4">
    <source>
        <dbReference type="Google" id="ProtNLM"/>
    </source>
</evidence>
<evidence type="ECO:0000256" key="1">
    <source>
        <dbReference type="SAM" id="SignalP"/>
    </source>
</evidence>
<dbReference type="EMBL" id="BMGY01000001">
    <property type="protein sequence ID" value="GGH78975.1"/>
    <property type="molecule type" value="Genomic_DNA"/>
</dbReference>
<gene>
    <name evidence="2" type="ORF">GCM10011495_02020</name>
</gene>
<evidence type="ECO:0000313" key="2">
    <source>
        <dbReference type="EMBL" id="GGH78975.1"/>
    </source>
</evidence>
<reference evidence="3" key="1">
    <citation type="journal article" date="2019" name="Int. J. Syst. Evol. Microbiol.">
        <title>The Global Catalogue of Microorganisms (GCM) 10K type strain sequencing project: providing services to taxonomists for standard genome sequencing and annotation.</title>
        <authorList>
            <consortium name="The Broad Institute Genomics Platform"/>
            <consortium name="The Broad Institute Genome Sequencing Center for Infectious Disease"/>
            <person name="Wu L."/>
            <person name="Ma J."/>
        </authorList>
    </citation>
    <scope>NUCLEOTIDE SEQUENCE [LARGE SCALE GENOMIC DNA]</scope>
    <source>
        <strain evidence="3">CGMCC 1.14966</strain>
    </source>
</reference>
<keyword evidence="1" id="KW-0732">Signal</keyword>
<organism evidence="2 3">
    <name type="scientific">Hymenobacter frigidus</name>
    <dbReference type="NCBI Taxonomy" id="1524095"/>
    <lineage>
        <taxon>Bacteria</taxon>
        <taxon>Pseudomonadati</taxon>
        <taxon>Bacteroidota</taxon>
        <taxon>Cytophagia</taxon>
        <taxon>Cytophagales</taxon>
        <taxon>Hymenobacteraceae</taxon>
        <taxon>Hymenobacter</taxon>
    </lineage>
</organism>
<protein>
    <recommendedName>
        <fullName evidence="4">DUF1735 domain-containing protein</fullName>
    </recommendedName>
</protein>
<dbReference type="RefSeq" id="WP_188560140.1">
    <property type="nucleotide sequence ID" value="NZ_BMGY01000001.1"/>
</dbReference>
<accession>A0ABQ1ZWM3</accession>
<name>A0ABQ1ZWM3_9BACT</name>
<comment type="caution">
    <text evidence="2">The sequence shown here is derived from an EMBL/GenBank/DDBJ whole genome shotgun (WGS) entry which is preliminary data.</text>
</comment>
<proteinExistence type="predicted"/>
<dbReference type="Proteomes" id="UP000637774">
    <property type="component" value="Unassembled WGS sequence"/>
</dbReference>
<feature type="signal peptide" evidence="1">
    <location>
        <begin position="1"/>
        <end position="20"/>
    </location>
</feature>
<evidence type="ECO:0000313" key="3">
    <source>
        <dbReference type="Proteomes" id="UP000637774"/>
    </source>
</evidence>
<keyword evidence="3" id="KW-1185">Reference proteome</keyword>
<dbReference type="PROSITE" id="PS51257">
    <property type="entry name" value="PROKAR_LIPOPROTEIN"/>
    <property type="match status" value="1"/>
</dbReference>
<sequence length="150" mass="15580">MKKNPLSPLLLLLLSVLTLASCKKTETDYNVGPKLQIVFDNDIDKVTADYKVGSTFSLRVAAAGATSVSIVTTYTSGTTRTVNLGNIPVVDGVATISVPANSLRATGDGLPVGAGSSPVSSRAANTYTLRVDATGNGTTERRFFSAVLVQ</sequence>
<feature type="chain" id="PRO_5045590493" description="DUF1735 domain-containing protein" evidence="1">
    <location>
        <begin position="21"/>
        <end position="150"/>
    </location>
</feature>